<dbReference type="InterPro" id="IPR036291">
    <property type="entry name" value="NAD(P)-bd_dom_sf"/>
</dbReference>
<dbReference type="SUPFAM" id="SSF51735">
    <property type="entry name" value="NAD(P)-binding Rossmann-fold domains"/>
    <property type="match status" value="2"/>
</dbReference>
<dbReference type="InterPro" id="IPR050721">
    <property type="entry name" value="Trk_Ktr_HKT_K-transport"/>
</dbReference>
<feature type="domain" description="RCK N-terminal" evidence="2">
    <location>
        <begin position="346"/>
        <end position="467"/>
    </location>
</feature>
<dbReference type="GO" id="GO:0008324">
    <property type="term" value="F:monoatomic cation transmembrane transporter activity"/>
    <property type="evidence" value="ECO:0007669"/>
    <property type="project" value="InterPro"/>
</dbReference>
<dbReference type="EMBL" id="CP001700">
    <property type="protein sequence ID" value="ACU71036.1"/>
    <property type="molecule type" value="Genomic_DNA"/>
</dbReference>
<dbReference type="PANTHER" id="PTHR43833:SF11">
    <property type="entry name" value="VOLTAGE-GATED POTASSIUM CHANNEL KCH"/>
    <property type="match status" value="1"/>
</dbReference>
<dbReference type="STRING" id="479433.Caci_2117"/>
<protein>
    <submittedName>
        <fullName evidence="4">TrkA-N domain protein</fullName>
    </submittedName>
</protein>
<feature type="domain" description="RCK C-terminal" evidence="3">
    <location>
        <begin position="485"/>
        <end position="569"/>
    </location>
</feature>
<dbReference type="Pfam" id="PF02254">
    <property type="entry name" value="TrkA_N"/>
    <property type="match status" value="2"/>
</dbReference>
<dbReference type="InParanoid" id="C7QHL1"/>
<dbReference type="PANTHER" id="PTHR43833">
    <property type="entry name" value="POTASSIUM CHANNEL PROTEIN 2-RELATED-RELATED"/>
    <property type="match status" value="1"/>
</dbReference>
<dbReference type="RefSeq" id="WP_012786329.1">
    <property type="nucleotide sequence ID" value="NC_013131.1"/>
</dbReference>
<proteinExistence type="predicted"/>
<dbReference type="GO" id="GO:0006813">
    <property type="term" value="P:potassium ion transport"/>
    <property type="evidence" value="ECO:0007669"/>
    <property type="project" value="InterPro"/>
</dbReference>
<dbReference type="Gene3D" id="3.30.70.1450">
    <property type="entry name" value="Regulator of K+ conductance, C-terminal domain"/>
    <property type="match status" value="1"/>
</dbReference>
<gene>
    <name evidence="4" type="ordered locus">Caci_2117</name>
</gene>
<dbReference type="PROSITE" id="PS51202">
    <property type="entry name" value="RCK_C"/>
    <property type="match status" value="1"/>
</dbReference>
<dbReference type="eggNOG" id="COG1226">
    <property type="taxonomic scope" value="Bacteria"/>
</dbReference>
<evidence type="ECO:0000256" key="1">
    <source>
        <dbReference type="SAM" id="Phobius"/>
    </source>
</evidence>
<dbReference type="KEGG" id="cai:Caci_2117"/>
<dbReference type="HOGENOM" id="CLU_431998_0_0_11"/>
<dbReference type="InterPro" id="IPR036721">
    <property type="entry name" value="RCK_C_sf"/>
</dbReference>
<dbReference type="AlphaFoldDB" id="C7QHL1"/>
<keyword evidence="1" id="KW-0812">Transmembrane</keyword>
<dbReference type="SUPFAM" id="SSF116726">
    <property type="entry name" value="TrkA C-terminal domain-like"/>
    <property type="match status" value="1"/>
</dbReference>
<name>C7QHL1_CATAD</name>
<accession>C7QHL1</accession>
<evidence type="ECO:0000259" key="3">
    <source>
        <dbReference type="PROSITE" id="PS51202"/>
    </source>
</evidence>
<keyword evidence="1" id="KW-0472">Membrane</keyword>
<sequence length="569" mass="60756">MGDLFIVVGGNALANRLTVELTRQYGVRTAAIVPPQETPYTVQITKVLGAENTVVDARVSEEALRRAGIGQAQAIAFVDGDDRTNIHAAMRAAALRPGIRVVIRMFNQRLGAHIAQLVDNCTVLSASATAAPAFVNAALQRPHSVSAGGRALRVAVGQDIDMRQTPFLIADAIDRDRQSDIEVLPVAAARSRTQEWMLLQERSPRHAALQFLDASDAIVAGNLYKASPTARLLWRASDTLKYFTSAKLRTILIAAVVTLLVSFAGIWLLARPFAWALYETSLDVAGSAVPDVYGQHSAVGGDLQRLFQVAITLSGIVLMPVVTAVFVESTATRRNVRTRQPSTGLRGHVVVVGLGNAGTRVTALFRELGVPVVGIERDPEARGIAAARGLDVPAVVGDRPIEDALRRAQIGRARAVVAVTGDDVTNLEAALEARAINPEVRVVVRLFDDDFASHVYKEFGNTASRSVSYLAAPAFAAAMMGREVLGTLSVYRKVLLIAEVVVETGSESAGRAQRDLDEPGLTRVLAVKRAGSTAFDWSGADRSRVLQEGDRLILAATRAGFGSLAGRVS</sequence>
<dbReference type="Proteomes" id="UP000000851">
    <property type="component" value="Chromosome"/>
</dbReference>
<dbReference type="InterPro" id="IPR006037">
    <property type="entry name" value="RCK_C"/>
</dbReference>
<keyword evidence="5" id="KW-1185">Reference proteome</keyword>
<feature type="transmembrane region" description="Helical" evidence="1">
    <location>
        <begin position="306"/>
        <end position="327"/>
    </location>
</feature>
<dbReference type="InterPro" id="IPR003148">
    <property type="entry name" value="RCK_N"/>
</dbReference>
<evidence type="ECO:0000259" key="2">
    <source>
        <dbReference type="PROSITE" id="PS51201"/>
    </source>
</evidence>
<dbReference type="PROSITE" id="PS51201">
    <property type="entry name" value="RCK_N"/>
    <property type="match status" value="1"/>
</dbReference>
<evidence type="ECO:0000313" key="5">
    <source>
        <dbReference type="Proteomes" id="UP000000851"/>
    </source>
</evidence>
<reference evidence="4 5" key="1">
    <citation type="journal article" date="2009" name="Stand. Genomic Sci.">
        <title>Complete genome sequence of Catenulispora acidiphila type strain (ID 139908).</title>
        <authorList>
            <person name="Copeland A."/>
            <person name="Lapidus A."/>
            <person name="Glavina Del Rio T."/>
            <person name="Nolan M."/>
            <person name="Lucas S."/>
            <person name="Chen F."/>
            <person name="Tice H."/>
            <person name="Cheng J.F."/>
            <person name="Bruce D."/>
            <person name="Goodwin L."/>
            <person name="Pitluck S."/>
            <person name="Mikhailova N."/>
            <person name="Pati A."/>
            <person name="Ivanova N."/>
            <person name="Mavromatis K."/>
            <person name="Chen A."/>
            <person name="Palaniappan K."/>
            <person name="Chain P."/>
            <person name="Land M."/>
            <person name="Hauser L."/>
            <person name="Chang Y.J."/>
            <person name="Jeffries C.D."/>
            <person name="Chertkov O."/>
            <person name="Brettin T."/>
            <person name="Detter J.C."/>
            <person name="Han C."/>
            <person name="Ali Z."/>
            <person name="Tindall B.J."/>
            <person name="Goker M."/>
            <person name="Bristow J."/>
            <person name="Eisen J.A."/>
            <person name="Markowitz V."/>
            <person name="Hugenholtz P."/>
            <person name="Kyrpides N.C."/>
            <person name="Klenk H.P."/>
        </authorList>
    </citation>
    <scope>NUCLEOTIDE SEQUENCE [LARGE SCALE GENOMIC DNA]</scope>
    <source>
        <strain evidence="5">DSM 44928 / JCM 14897 / NBRC 102108 / NRRL B-24433 / ID139908</strain>
    </source>
</reference>
<dbReference type="OrthoDB" id="440986at2"/>
<feature type="transmembrane region" description="Helical" evidence="1">
    <location>
        <begin position="251"/>
        <end position="270"/>
    </location>
</feature>
<organism evidence="4 5">
    <name type="scientific">Catenulispora acidiphila (strain DSM 44928 / JCM 14897 / NBRC 102108 / NRRL B-24433 / ID139908)</name>
    <dbReference type="NCBI Taxonomy" id="479433"/>
    <lineage>
        <taxon>Bacteria</taxon>
        <taxon>Bacillati</taxon>
        <taxon>Actinomycetota</taxon>
        <taxon>Actinomycetes</taxon>
        <taxon>Catenulisporales</taxon>
        <taxon>Catenulisporaceae</taxon>
        <taxon>Catenulispora</taxon>
    </lineage>
</organism>
<dbReference type="Gene3D" id="3.40.50.720">
    <property type="entry name" value="NAD(P)-binding Rossmann-like Domain"/>
    <property type="match status" value="2"/>
</dbReference>
<evidence type="ECO:0000313" key="4">
    <source>
        <dbReference type="EMBL" id="ACU71036.1"/>
    </source>
</evidence>
<keyword evidence="1" id="KW-1133">Transmembrane helix</keyword>